<dbReference type="PROSITE" id="PS51977">
    <property type="entry name" value="WGR"/>
    <property type="match status" value="1"/>
</dbReference>
<proteinExistence type="predicted"/>
<keyword evidence="2" id="KW-0238">DNA-binding</keyword>
<dbReference type="Proteomes" id="UP000198418">
    <property type="component" value="Unassembled WGS sequence"/>
</dbReference>
<dbReference type="InterPro" id="IPR036930">
    <property type="entry name" value="WGR_dom_sf"/>
</dbReference>
<dbReference type="SMART" id="SM00773">
    <property type="entry name" value="WGR"/>
    <property type="match status" value="1"/>
</dbReference>
<dbReference type="CDD" id="cd07996">
    <property type="entry name" value="WGR_MMR_like"/>
    <property type="match status" value="1"/>
</dbReference>
<dbReference type="AlphaFoldDB" id="A0A212SF61"/>
<dbReference type="InterPro" id="IPR049809">
    <property type="entry name" value="YehF/YfeS-like_WGR"/>
</dbReference>
<dbReference type="SUPFAM" id="SSF142921">
    <property type="entry name" value="WGR domain-like"/>
    <property type="match status" value="1"/>
</dbReference>
<dbReference type="Gene3D" id="2.20.140.10">
    <property type="entry name" value="WGR domain"/>
    <property type="match status" value="1"/>
</dbReference>
<sequence>MTCPADPPLRLKRIDAARNMWRFYHLALHSTLFGEHAVVRSWGRIGAAGLCKTMTFADLDAARRAFKRIEAAKRRRGYIDALRCDIAPTFADLPTEQRHQHGADRERLGARFG</sequence>
<gene>
    <name evidence="2" type="ORF">SAMN06265338_1352</name>
</gene>
<dbReference type="InterPro" id="IPR008893">
    <property type="entry name" value="WGR_domain"/>
</dbReference>
<dbReference type="Pfam" id="PF05406">
    <property type="entry name" value="WGR"/>
    <property type="match status" value="1"/>
</dbReference>
<keyword evidence="3" id="KW-1185">Reference proteome</keyword>
<dbReference type="EMBL" id="FYDG01000035">
    <property type="protein sequence ID" value="SNB84321.1"/>
    <property type="molecule type" value="Genomic_DNA"/>
</dbReference>
<evidence type="ECO:0000313" key="2">
    <source>
        <dbReference type="EMBL" id="SNB84321.1"/>
    </source>
</evidence>
<accession>A0A212SF61</accession>
<evidence type="ECO:0000313" key="3">
    <source>
        <dbReference type="Proteomes" id="UP000198418"/>
    </source>
</evidence>
<evidence type="ECO:0000259" key="1">
    <source>
        <dbReference type="PROSITE" id="PS51977"/>
    </source>
</evidence>
<protein>
    <submittedName>
        <fullName evidence="2">WGR domain-containing protein, predicted DNA-binding domain in MolR</fullName>
    </submittedName>
</protein>
<organism evidence="2 3">
    <name type="scientific">Rhodoblastus acidophilus</name>
    <name type="common">Rhodopseudomonas acidophila</name>
    <dbReference type="NCBI Taxonomy" id="1074"/>
    <lineage>
        <taxon>Bacteria</taxon>
        <taxon>Pseudomonadati</taxon>
        <taxon>Pseudomonadota</taxon>
        <taxon>Alphaproteobacteria</taxon>
        <taxon>Hyphomicrobiales</taxon>
        <taxon>Rhodoblastaceae</taxon>
        <taxon>Rhodoblastus</taxon>
    </lineage>
</organism>
<dbReference type="RefSeq" id="WP_088522629.1">
    <property type="nucleotide sequence ID" value="NZ_FYDG01000035.1"/>
</dbReference>
<feature type="domain" description="WGR" evidence="1">
    <location>
        <begin position="1"/>
        <end position="97"/>
    </location>
</feature>
<name>A0A212SF61_RHOAC</name>
<dbReference type="OrthoDB" id="5801306at2"/>
<dbReference type="GO" id="GO:0003677">
    <property type="term" value="F:DNA binding"/>
    <property type="evidence" value="ECO:0007669"/>
    <property type="project" value="UniProtKB-KW"/>
</dbReference>
<reference evidence="3" key="1">
    <citation type="submission" date="2017-06" db="EMBL/GenBank/DDBJ databases">
        <authorList>
            <person name="Varghese N."/>
            <person name="Submissions S."/>
        </authorList>
    </citation>
    <scope>NUCLEOTIDE SEQUENCE [LARGE SCALE GENOMIC DNA]</scope>
    <source>
        <strain evidence="3">DSM 137</strain>
    </source>
</reference>